<dbReference type="Proteomes" id="UP000580568">
    <property type="component" value="Unassembled WGS sequence"/>
</dbReference>
<feature type="region of interest" description="Disordered" evidence="1">
    <location>
        <begin position="122"/>
        <end position="173"/>
    </location>
</feature>
<reference evidence="3 4" key="1">
    <citation type="submission" date="2020-07" db="EMBL/GenBank/DDBJ databases">
        <title>A new beta-1,3-glucan-decomposing anaerobic bacterium isolated from anoxic soil subjected to biological soil disinfestation.</title>
        <authorList>
            <person name="Ueki A."/>
            <person name="Tonouchi A."/>
        </authorList>
    </citation>
    <scope>NUCLEOTIDE SEQUENCE [LARGE SCALE GENOMIC DNA]</scope>
    <source>
        <strain evidence="3 4">TW1</strain>
    </source>
</reference>
<sequence length="417" mass="45945">MKISEREKYLLGILLAVLVVVGYYQFVYTKQVEKIAGLKTQRAAAEAKYNTIMNTINSLDKKEADLKILNAKIIDKSKNIYPELIQEKLILELDDLLKGANLKGNISFSNIQVQGVEGKKSTYQPLPSSSLQGLADQYNNSTSSNNSKTNNSGTKATQQNNGQAAQAKDGGGNTAEQMKVTLNFRGSYQNLTTFIKNIEERSKRIVLSNLSMAQSTQTGITGTLTLEFYAVPKVGDEDSDYSKWLLTNKYGKDTPFGGGQLTLATTIEDAAKPKQEVNDFSMVAKPITSDLPTVIIGRDNDQSRTSYLYADNPGIENVEMVVTKDKDGNYYYKYKTSKNSYPLQYDTNGVEFKPSSSNIGFKIFATPRQGADDKSGINMKIINNTDKVVAVEVDGDDGQRPRVNITSEGKAVNVTKK</sequence>
<gene>
    <name evidence="3" type="ORF">bsdtw1_03723</name>
</gene>
<dbReference type="RefSeq" id="WP_183278932.1">
    <property type="nucleotide sequence ID" value="NZ_BLZR01000001.1"/>
</dbReference>
<organism evidence="3 4">
    <name type="scientific">Clostridium fungisolvens</name>
    <dbReference type="NCBI Taxonomy" id="1604897"/>
    <lineage>
        <taxon>Bacteria</taxon>
        <taxon>Bacillati</taxon>
        <taxon>Bacillota</taxon>
        <taxon>Clostridia</taxon>
        <taxon>Eubacteriales</taxon>
        <taxon>Clostridiaceae</taxon>
        <taxon>Clostridium</taxon>
    </lineage>
</organism>
<evidence type="ECO:0008006" key="5">
    <source>
        <dbReference type="Google" id="ProtNLM"/>
    </source>
</evidence>
<keyword evidence="2" id="KW-0472">Membrane</keyword>
<feature type="compositionally biased region" description="Low complexity" evidence="1">
    <location>
        <begin position="139"/>
        <end position="168"/>
    </location>
</feature>
<dbReference type="EMBL" id="BLZR01000001">
    <property type="protein sequence ID" value="GFP77565.1"/>
    <property type="molecule type" value="Genomic_DNA"/>
</dbReference>
<keyword evidence="4" id="KW-1185">Reference proteome</keyword>
<name>A0A6V8SLX1_9CLOT</name>
<proteinExistence type="predicted"/>
<accession>A0A6V8SLX1</accession>
<protein>
    <recommendedName>
        <fullName evidence="5">Pilus assembly protein PilO</fullName>
    </recommendedName>
</protein>
<dbReference type="Gene3D" id="3.30.70.60">
    <property type="match status" value="1"/>
</dbReference>
<dbReference type="InterPro" id="IPR014717">
    <property type="entry name" value="Transl_elong_EF1B/ribsomal_bS6"/>
</dbReference>
<feature type="compositionally biased region" description="Polar residues" evidence="1">
    <location>
        <begin position="122"/>
        <end position="132"/>
    </location>
</feature>
<dbReference type="AlphaFoldDB" id="A0A6V8SLX1"/>
<evidence type="ECO:0000256" key="1">
    <source>
        <dbReference type="SAM" id="MobiDB-lite"/>
    </source>
</evidence>
<keyword evidence="2" id="KW-0812">Transmembrane</keyword>
<evidence type="ECO:0000313" key="4">
    <source>
        <dbReference type="Proteomes" id="UP000580568"/>
    </source>
</evidence>
<feature type="transmembrane region" description="Helical" evidence="2">
    <location>
        <begin position="9"/>
        <end position="26"/>
    </location>
</feature>
<evidence type="ECO:0000313" key="3">
    <source>
        <dbReference type="EMBL" id="GFP77565.1"/>
    </source>
</evidence>
<keyword evidence="2" id="KW-1133">Transmembrane helix</keyword>
<evidence type="ECO:0000256" key="2">
    <source>
        <dbReference type="SAM" id="Phobius"/>
    </source>
</evidence>
<comment type="caution">
    <text evidence="3">The sequence shown here is derived from an EMBL/GenBank/DDBJ whole genome shotgun (WGS) entry which is preliminary data.</text>
</comment>